<dbReference type="GO" id="GO:0016041">
    <property type="term" value="F:glutamate synthase (ferredoxin) activity"/>
    <property type="evidence" value="ECO:0007669"/>
    <property type="project" value="UniProtKB-EC"/>
</dbReference>
<proteinExistence type="predicted"/>
<dbReference type="EMBL" id="JSXS01000135">
    <property type="protein sequence ID" value="KIL30116.1"/>
    <property type="molecule type" value="Genomic_DNA"/>
</dbReference>
<sequence length="86" mass="10342">MRSSPFSRKEYEQTVISGKYKSRMIGFGSVRDFDKPGYYIRNAMFPKQREEMHVNQTPKIETQIYKMDADNLFKRKEHADVRSHFM</sequence>
<dbReference type="Proteomes" id="UP000031970">
    <property type="component" value="Unassembled WGS sequence"/>
</dbReference>
<evidence type="ECO:0000313" key="2">
    <source>
        <dbReference type="Proteomes" id="UP000031970"/>
    </source>
</evidence>
<accession>A0ABD3ZPS2</accession>
<comment type="caution">
    <text evidence="1">The sequence shown here is derived from an EMBL/GenBank/DDBJ whole genome shotgun (WGS) entry which is preliminary data.</text>
</comment>
<evidence type="ECO:0000313" key="1">
    <source>
        <dbReference type="EMBL" id="KIL30116.1"/>
    </source>
</evidence>
<name>A0ABD3ZPS2_BACIU</name>
<dbReference type="AlphaFoldDB" id="A0ABD3ZPS2"/>
<protein>
    <submittedName>
        <fullName evidence="1">Ferredoxin-dependent glutamate synthase</fullName>
        <ecNumber evidence="1">1.4.7.1</ecNumber>
    </submittedName>
</protein>
<dbReference type="EC" id="1.4.7.1" evidence="1"/>
<reference evidence="1 2" key="1">
    <citation type="submission" date="2014-11" db="EMBL/GenBank/DDBJ databases">
        <title>Draft Genome Sequences of Nine Bacillus subtilis Strains that Form Spores with High Heat-Resistance.</title>
        <authorList>
            <person name="Krawcyk A.O."/>
            <person name="Berendsen E.M."/>
            <person name="de Jong A."/>
            <person name="Holsappel S."/>
            <person name="Eijlander R.T."/>
            <person name="Wells-Bennik M."/>
            <person name="Kuipers O.P."/>
        </authorList>
    </citation>
    <scope>NUCLEOTIDE SEQUENCE [LARGE SCALE GENOMIC DNA]</scope>
    <source>
        <strain evidence="1 2">B4067</strain>
    </source>
</reference>
<keyword evidence="1" id="KW-0560">Oxidoreductase</keyword>
<gene>
    <name evidence="1" type="ORF">B4067_0724</name>
</gene>
<organism evidence="1 2">
    <name type="scientific">Bacillus subtilis subsp. subtilis</name>
    <dbReference type="NCBI Taxonomy" id="135461"/>
    <lineage>
        <taxon>Bacteria</taxon>
        <taxon>Bacillati</taxon>
        <taxon>Bacillota</taxon>
        <taxon>Bacilli</taxon>
        <taxon>Bacillales</taxon>
        <taxon>Bacillaceae</taxon>
        <taxon>Bacillus</taxon>
    </lineage>
</organism>